<organism evidence="1 4">
    <name type="scientific">Mycobacterium tuberculosis</name>
    <dbReference type="NCBI Taxonomy" id="1773"/>
    <lineage>
        <taxon>Bacteria</taxon>
        <taxon>Bacillati</taxon>
        <taxon>Actinomycetota</taxon>
        <taxon>Actinomycetes</taxon>
        <taxon>Mycobacteriales</taxon>
        <taxon>Mycobacteriaceae</taxon>
        <taxon>Mycobacterium</taxon>
        <taxon>Mycobacterium tuberculosis complex</taxon>
    </lineage>
</organism>
<evidence type="ECO:0000313" key="4">
    <source>
        <dbReference type="Proteomes" id="UP000046680"/>
    </source>
</evidence>
<accession>A0A654U2B3</accession>
<reference evidence="2" key="1">
    <citation type="submission" date="2015-03" db="EMBL/GenBank/DDBJ databases">
        <authorList>
            <consortium name="Pathogen Informatics"/>
            <person name="Murphy D."/>
        </authorList>
    </citation>
    <scope>NUCLEOTIDE SEQUENCE</scope>
    <source>
        <strain evidence="2">N09902308</strain>
    </source>
</reference>
<reference evidence="3 4" key="2">
    <citation type="submission" date="2015-03" db="EMBL/GenBank/DDBJ databases">
        <authorList>
            <consortium name="Pathogen Informatics"/>
        </authorList>
    </citation>
    <scope>NUCLEOTIDE SEQUENCE [LARGE SCALE GENOMIC DNA]</scope>
    <source>
        <strain evidence="1 4">C09601061</strain>
        <strain evidence="3">N09902308</strain>
    </source>
</reference>
<dbReference type="EMBL" id="CGCX01000972">
    <property type="protein sequence ID" value="CFR86453.1"/>
    <property type="molecule type" value="Genomic_DNA"/>
</dbReference>
<dbReference type="EMBL" id="CSBK01000969">
    <property type="protein sequence ID" value="COY16075.1"/>
    <property type="molecule type" value="Genomic_DNA"/>
</dbReference>
<proteinExistence type="predicted"/>
<dbReference type="Proteomes" id="UP000039021">
    <property type="component" value="Unassembled WGS sequence"/>
</dbReference>
<dbReference type="Proteomes" id="UP000046680">
    <property type="component" value="Unassembled WGS sequence"/>
</dbReference>
<name>A0A654U2B3_MYCTX</name>
<evidence type="ECO:0000313" key="2">
    <source>
        <dbReference type="EMBL" id="COY16075.1"/>
    </source>
</evidence>
<evidence type="ECO:0000313" key="1">
    <source>
        <dbReference type="EMBL" id="CFR86453.1"/>
    </source>
</evidence>
<dbReference type="AlphaFoldDB" id="A0A654U2B3"/>
<evidence type="ECO:0000313" key="3">
    <source>
        <dbReference type="Proteomes" id="UP000039021"/>
    </source>
</evidence>
<sequence length="36" mass="3658">MAGSAAARPGAATIGASIIARPIAKEPLFMLRFMGL</sequence>
<gene>
    <name evidence="1" type="ORF">ERS007657_02496</name>
    <name evidence="2" type="ORF">ERS007739_02203</name>
</gene>
<protein>
    <submittedName>
        <fullName evidence="1">Uncharacterized protein</fullName>
    </submittedName>
</protein>